<evidence type="ECO:0000256" key="9">
    <source>
        <dbReference type="ARBA" id="ARBA00023136"/>
    </source>
</evidence>
<evidence type="ECO:0000256" key="10">
    <source>
        <dbReference type="ARBA" id="ARBA00023157"/>
    </source>
</evidence>
<comment type="similarity">
    <text evidence="2">Belongs to the G-protein coupled receptor Fz/Smo family.</text>
</comment>
<keyword evidence="8 14" id="KW-1133">Transmembrane helix</keyword>
<evidence type="ECO:0000256" key="7">
    <source>
        <dbReference type="ARBA" id="ARBA00022729"/>
    </source>
</evidence>
<evidence type="ECO:0000259" key="16">
    <source>
        <dbReference type="PROSITE" id="PS50038"/>
    </source>
</evidence>
<evidence type="ECO:0000256" key="13">
    <source>
        <dbReference type="PROSITE-ProRule" id="PRU00090"/>
    </source>
</evidence>
<keyword evidence="3" id="KW-0217">Developmental protein</keyword>
<dbReference type="CDD" id="cd07458">
    <property type="entry name" value="CRD_FZ1_like"/>
    <property type="match status" value="1"/>
</dbReference>
<organism evidence="18 19">
    <name type="scientific">Ooceraea biroi</name>
    <name type="common">Clonal raider ant</name>
    <name type="synonym">Cerapachys biroi</name>
    <dbReference type="NCBI Taxonomy" id="2015173"/>
    <lineage>
        <taxon>Eukaryota</taxon>
        <taxon>Metazoa</taxon>
        <taxon>Ecdysozoa</taxon>
        <taxon>Arthropoda</taxon>
        <taxon>Hexapoda</taxon>
        <taxon>Insecta</taxon>
        <taxon>Pterygota</taxon>
        <taxon>Neoptera</taxon>
        <taxon>Endopterygota</taxon>
        <taxon>Hymenoptera</taxon>
        <taxon>Apocrita</taxon>
        <taxon>Aculeata</taxon>
        <taxon>Formicoidea</taxon>
        <taxon>Formicidae</taxon>
        <taxon>Dorylinae</taxon>
        <taxon>Ooceraea</taxon>
    </lineage>
</organism>
<evidence type="ECO:0000256" key="1">
    <source>
        <dbReference type="ARBA" id="ARBA00004651"/>
    </source>
</evidence>
<dbReference type="Pfam" id="PF01534">
    <property type="entry name" value="Frizzled"/>
    <property type="match status" value="1"/>
</dbReference>
<name>A0A3L8DES9_OOCBI</name>
<feature type="disulfide bond" evidence="13">
    <location>
        <begin position="38"/>
        <end position="99"/>
    </location>
</feature>
<dbReference type="CDD" id="cd15034">
    <property type="entry name" value="7tmF_FZD1_2_7-like"/>
    <property type="match status" value="1"/>
</dbReference>
<dbReference type="FunFam" id="1.10.2000.10:FF:000016">
    <property type="entry name" value="Frizzled"/>
    <property type="match status" value="1"/>
</dbReference>
<dbReference type="Pfam" id="PF01392">
    <property type="entry name" value="Fz"/>
    <property type="match status" value="1"/>
</dbReference>
<keyword evidence="10 13" id="KW-1015">Disulfide bond</keyword>
<keyword evidence="12" id="KW-0325">Glycoprotein</keyword>
<dbReference type="GO" id="GO:0017147">
    <property type="term" value="F:Wnt-protein binding"/>
    <property type="evidence" value="ECO:0007669"/>
    <property type="project" value="TreeGrafter"/>
</dbReference>
<evidence type="ECO:0000256" key="3">
    <source>
        <dbReference type="ARBA" id="ARBA00022473"/>
    </source>
</evidence>
<evidence type="ECO:0000256" key="6">
    <source>
        <dbReference type="ARBA" id="ARBA00022692"/>
    </source>
</evidence>
<dbReference type="Gene3D" id="1.10.2000.10">
    <property type="entry name" value="Frizzled cysteine-rich domain"/>
    <property type="match status" value="1"/>
</dbReference>
<keyword evidence="5" id="KW-0879">Wnt signaling pathway</keyword>
<dbReference type="AlphaFoldDB" id="A0A3L8DES9"/>
<feature type="transmembrane region" description="Helical" evidence="14">
    <location>
        <begin position="283"/>
        <end position="302"/>
    </location>
</feature>
<feature type="transmembrane region" description="Helical" evidence="14">
    <location>
        <begin position="540"/>
        <end position="558"/>
    </location>
</feature>
<dbReference type="InterPro" id="IPR017981">
    <property type="entry name" value="GPCR_2-like_7TM"/>
</dbReference>
<dbReference type="PROSITE" id="PS50038">
    <property type="entry name" value="FZ"/>
    <property type="match status" value="1"/>
</dbReference>
<evidence type="ECO:0000313" key="19">
    <source>
        <dbReference type="Proteomes" id="UP000279307"/>
    </source>
</evidence>
<feature type="transmembrane region" description="Helical" evidence="14">
    <location>
        <begin position="249"/>
        <end position="271"/>
    </location>
</feature>
<comment type="caution">
    <text evidence="13">Lacks conserved residue(s) required for the propagation of feature annotation.</text>
</comment>
<dbReference type="Proteomes" id="UP000279307">
    <property type="component" value="Chromosome 9"/>
</dbReference>
<evidence type="ECO:0008006" key="20">
    <source>
        <dbReference type="Google" id="ProtNLM"/>
    </source>
</evidence>
<evidence type="ECO:0000256" key="8">
    <source>
        <dbReference type="ARBA" id="ARBA00022989"/>
    </source>
</evidence>
<evidence type="ECO:0000259" key="17">
    <source>
        <dbReference type="PROSITE" id="PS50261"/>
    </source>
</evidence>
<dbReference type="PANTHER" id="PTHR11309">
    <property type="entry name" value="FRIZZLED"/>
    <property type="match status" value="1"/>
</dbReference>
<feature type="disulfide bond" evidence="13">
    <location>
        <begin position="113"/>
        <end position="137"/>
    </location>
</feature>
<evidence type="ECO:0000313" key="18">
    <source>
        <dbReference type="EMBL" id="RLU18831.1"/>
    </source>
</evidence>
<protein>
    <recommendedName>
        <fullName evidence="20">Frizzled</fullName>
    </recommendedName>
</protein>
<keyword evidence="11" id="KW-0675">Receptor</keyword>
<feature type="chain" id="PRO_5018067337" description="Frizzled" evidence="15">
    <location>
        <begin position="16"/>
        <end position="582"/>
    </location>
</feature>
<keyword evidence="7 15" id="KW-0732">Signal</keyword>
<evidence type="ECO:0000256" key="15">
    <source>
        <dbReference type="SAM" id="SignalP"/>
    </source>
</evidence>
<gene>
    <name evidence="18" type="ORF">DMN91_009188</name>
</gene>
<dbReference type="Gene3D" id="1.20.1070.10">
    <property type="entry name" value="Rhodopsin 7-helix transmembrane proteins"/>
    <property type="match status" value="1"/>
</dbReference>
<feature type="domain" description="FZ" evidence="16">
    <location>
        <begin position="33"/>
        <end position="152"/>
    </location>
</feature>
<feature type="domain" description="G-protein coupled receptors family 2 profile 2" evidence="17">
    <location>
        <begin position="247"/>
        <end position="565"/>
    </location>
</feature>
<evidence type="ECO:0000256" key="4">
    <source>
        <dbReference type="ARBA" id="ARBA00022475"/>
    </source>
</evidence>
<comment type="subcellular location">
    <subcellularLocation>
        <location evidence="1">Cell membrane</location>
        <topology evidence="1">Multi-pass membrane protein</topology>
    </subcellularLocation>
</comment>
<proteinExistence type="inferred from homology"/>
<feature type="transmembrane region" description="Helical" evidence="14">
    <location>
        <begin position="342"/>
        <end position="367"/>
    </location>
</feature>
<sequence>MPWTAMIMILSGAVAATIALHSSTALDSSNAFAHHGRCEPISINLCMDIPYNETIMPNLMNHQKQEDAGQEVHQYAPLVKMKCSPDLQFFLCTVYAPVCTIIEKAIPPCRSLCESARSGCEGLMNSFGFAWPEALDCAKMPENDGKQLCVGTNETTTPQEPAAPVYPPPRIPVAEFQPSWNEGPKSYGNGGSSGFALGARDFGFVCPVHFKVPHGLGYSLKVGDKVEQDCGAPCDGMFFTERERRFSRVWVGTWASICAASCFFTFLTFLIDTDRFRYPERPIIFLSVCYLMVALVYVIGWVSGNSIACREPFPPPIGIRVQMASTIAQGTKHELCTVLFMVLYFFGMASSIWWVILTLTWFLAAGLKWGHEAIETNSQYFHLAAWAAPAVKTVTILAMGKVEGDILSGVCYVGLWNVEALRGFVLAPLCVYLLLGTVFLLAGFVSLFRIRTVMKHDGTKTDKLEKLMIRIGIFSVLYIVPALIVIACLFYEQAYFDQWMLTWNMEMCSRPVPQSLYSLPCPVGERTRDLGHRPEFEVFMIKYLMAMIVGITSSFWVWSKKTLTSWQQFFHHIRGHRAEAYV</sequence>
<reference evidence="18 19" key="1">
    <citation type="journal article" date="2018" name="Genome Res.">
        <title>The genomic architecture and molecular evolution of ant odorant receptors.</title>
        <authorList>
            <person name="McKenzie S.K."/>
            <person name="Kronauer D.J.C."/>
        </authorList>
    </citation>
    <scope>NUCLEOTIDE SEQUENCE [LARGE SCALE GENOMIC DNA]</scope>
    <source>
        <strain evidence="18">Clonal line C1</strain>
    </source>
</reference>
<comment type="caution">
    <text evidence="18">The sequence shown here is derived from an EMBL/GenBank/DDBJ whole genome shotgun (WGS) entry which is preliminary data.</text>
</comment>
<dbReference type="PANTHER" id="PTHR11309:SF47">
    <property type="entry name" value="FRIZZLED"/>
    <property type="match status" value="1"/>
</dbReference>
<dbReference type="PRINTS" id="PR00489">
    <property type="entry name" value="FRIZZLED"/>
</dbReference>
<dbReference type="InterPro" id="IPR015526">
    <property type="entry name" value="Frizzled/SFRP"/>
</dbReference>
<feature type="transmembrane region" description="Helical" evidence="14">
    <location>
        <begin position="420"/>
        <end position="448"/>
    </location>
</feature>
<feature type="transmembrane region" description="Helical" evidence="14">
    <location>
        <begin position="469"/>
        <end position="492"/>
    </location>
</feature>
<dbReference type="InterPro" id="IPR020067">
    <property type="entry name" value="Frizzled_dom"/>
</dbReference>
<feature type="disulfide bond" evidence="13">
    <location>
        <begin position="46"/>
        <end position="92"/>
    </location>
</feature>
<evidence type="ECO:0000256" key="11">
    <source>
        <dbReference type="ARBA" id="ARBA00023170"/>
    </source>
</evidence>
<dbReference type="InterPro" id="IPR036790">
    <property type="entry name" value="Frizzled_dom_sf"/>
</dbReference>
<dbReference type="InterPro" id="IPR000539">
    <property type="entry name" value="Frizzled/Smoothened_7TM"/>
</dbReference>
<evidence type="ECO:0000256" key="5">
    <source>
        <dbReference type="ARBA" id="ARBA00022687"/>
    </source>
</evidence>
<dbReference type="EMBL" id="QOIP01000009">
    <property type="protein sequence ID" value="RLU18831.1"/>
    <property type="molecule type" value="Genomic_DNA"/>
</dbReference>
<evidence type="ECO:0000256" key="14">
    <source>
        <dbReference type="SAM" id="Phobius"/>
    </source>
</evidence>
<accession>A0A3L8DES9</accession>
<dbReference type="SUPFAM" id="SSF63501">
    <property type="entry name" value="Frizzled cysteine-rich domain"/>
    <property type="match status" value="1"/>
</dbReference>
<dbReference type="PROSITE" id="PS50261">
    <property type="entry name" value="G_PROTEIN_RECEP_F2_4"/>
    <property type="match status" value="1"/>
</dbReference>
<dbReference type="GO" id="GO:0042813">
    <property type="term" value="F:Wnt receptor activity"/>
    <property type="evidence" value="ECO:0007669"/>
    <property type="project" value="TreeGrafter"/>
</dbReference>
<keyword evidence="6 14" id="KW-0812">Transmembrane</keyword>
<dbReference type="SMART" id="SM00063">
    <property type="entry name" value="FRI"/>
    <property type="match status" value="1"/>
</dbReference>
<dbReference type="GO" id="GO:0005886">
    <property type="term" value="C:plasma membrane"/>
    <property type="evidence" value="ECO:0007669"/>
    <property type="project" value="UniProtKB-SubCell"/>
</dbReference>
<keyword evidence="9 14" id="KW-0472">Membrane</keyword>
<feature type="signal peptide" evidence="15">
    <location>
        <begin position="1"/>
        <end position="15"/>
    </location>
</feature>
<keyword evidence="4" id="KW-1003">Cell membrane</keyword>
<dbReference type="GO" id="GO:0060070">
    <property type="term" value="P:canonical Wnt signaling pathway"/>
    <property type="evidence" value="ECO:0007669"/>
    <property type="project" value="TreeGrafter"/>
</dbReference>
<dbReference type="GO" id="GO:0035567">
    <property type="term" value="P:non-canonical Wnt signaling pathway"/>
    <property type="evidence" value="ECO:0007669"/>
    <property type="project" value="TreeGrafter"/>
</dbReference>
<evidence type="ECO:0000256" key="2">
    <source>
        <dbReference type="ARBA" id="ARBA00008077"/>
    </source>
</evidence>
<dbReference type="OrthoDB" id="10053709at2759"/>
<evidence type="ECO:0000256" key="12">
    <source>
        <dbReference type="ARBA" id="ARBA00023180"/>
    </source>
</evidence>
<dbReference type="SMART" id="SM01330">
    <property type="entry name" value="Frizzled"/>
    <property type="match status" value="1"/>
</dbReference>